<accession>X0XS17</accession>
<comment type="caution">
    <text evidence="2">The sequence shown here is derived from an EMBL/GenBank/DDBJ whole genome shotgun (WGS) entry which is preliminary data.</text>
</comment>
<gene>
    <name evidence="2" type="ORF">S01H1_65572</name>
</gene>
<feature type="compositionally biased region" description="Basic and acidic residues" evidence="1">
    <location>
        <begin position="55"/>
        <end position="77"/>
    </location>
</feature>
<evidence type="ECO:0000313" key="2">
    <source>
        <dbReference type="EMBL" id="GAG38132.1"/>
    </source>
</evidence>
<reference evidence="2" key="1">
    <citation type="journal article" date="2014" name="Front. Microbiol.">
        <title>High frequency of phylogenetically diverse reductive dehalogenase-homologous genes in deep subseafloor sedimentary metagenomes.</title>
        <authorList>
            <person name="Kawai M."/>
            <person name="Futagami T."/>
            <person name="Toyoda A."/>
            <person name="Takaki Y."/>
            <person name="Nishi S."/>
            <person name="Hori S."/>
            <person name="Arai W."/>
            <person name="Tsubouchi T."/>
            <person name="Morono Y."/>
            <person name="Uchiyama I."/>
            <person name="Ito T."/>
            <person name="Fujiyama A."/>
            <person name="Inagaki F."/>
            <person name="Takami H."/>
        </authorList>
    </citation>
    <scope>NUCLEOTIDE SEQUENCE</scope>
    <source>
        <strain evidence="2">Expedition CK06-06</strain>
    </source>
</reference>
<feature type="compositionally biased region" description="Low complexity" evidence="1">
    <location>
        <begin position="92"/>
        <end position="138"/>
    </location>
</feature>
<feature type="non-terminal residue" evidence="2">
    <location>
        <position position="1"/>
    </location>
</feature>
<organism evidence="2">
    <name type="scientific">marine sediment metagenome</name>
    <dbReference type="NCBI Taxonomy" id="412755"/>
    <lineage>
        <taxon>unclassified sequences</taxon>
        <taxon>metagenomes</taxon>
        <taxon>ecological metagenomes</taxon>
    </lineage>
</organism>
<protein>
    <submittedName>
        <fullName evidence="2">Uncharacterized protein</fullName>
    </submittedName>
</protein>
<sequence>FDASPERIGDLERDARLSEMILRAMVLRTDKVSAERVAELKAWPADTPLTPVSGDGRRHYDEPRGRREPPPTRRPETPPETTAKTAQAPSKAAPETPTPESAAAAADIAPTAPDTAPADTAAPAEPAADLPAAPDNAPVENTNDAKEET</sequence>
<evidence type="ECO:0000256" key="1">
    <source>
        <dbReference type="SAM" id="MobiDB-lite"/>
    </source>
</evidence>
<dbReference type="AlphaFoldDB" id="X0XS17"/>
<name>X0XS17_9ZZZZ</name>
<dbReference type="EMBL" id="BARS01043295">
    <property type="protein sequence ID" value="GAG38132.1"/>
    <property type="molecule type" value="Genomic_DNA"/>
</dbReference>
<proteinExistence type="predicted"/>
<feature type="region of interest" description="Disordered" evidence="1">
    <location>
        <begin position="38"/>
        <end position="149"/>
    </location>
</feature>